<dbReference type="Gene3D" id="2.60.40.1120">
    <property type="entry name" value="Carboxypeptidase-like, regulatory domain"/>
    <property type="match status" value="1"/>
</dbReference>
<feature type="domain" description="Secretin/TonB short N-terminal" evidence="14">
    <location>
        <begin position="70"/>
        <end position="122"/>
    </location>
</feature>
<evidence type="ECO:0000256" key="13">
    <source>
        <dbReference type="SAM" id="SignalP"/>
    </source>
</evidence>
<feature type="chain" id="PRO_5011651190" evidence="13">
    <location>
        <begin position="23"/>
        <end position="1125"/>
    </location>
</feature>
<evidence type="ECO:0000313" key="16">
    <source>
        <dbReference type="Proteomes" id="UP000199532"/>
    </source>
</evidence>
<dbReference type="GO" id="GO:0006826">
    <property type="term" value="P:iron ion transport"/>
    <property type="evidence" value="ECO:0007669"/>
    <property type="project" value="UniProtKB-KW"/>
</dbReference>
<keyword evidence="2 10" id="KW-0813">Transport</keyword>
<comment type="subcellular location">
    <subcellularLocation>
        <location evidence="1 10">Cell outer membrane</location>
        <topology evidence="1 10">Multi-pass membrane protein</topology>
    </subcellularLocation>
</comment>
<dbReference type="Pfam" id="PF07715">
    <property type="entry name" value="Plug"/>
    <property type="match status" value="1"/>
</dbReference>
<keyword evidence="9 10" id="KW-0998">Cell outer membrane</keyword>
<evidence type="ECO:0000256" key="9">
    <source>
        <dbReference type="ARBA" id="ARBA00023237"/>
    </source>
</evidence>
<dbReference type="EMBL" id="FNXY01000004">
    <property type="protein sequence ID" value="SEJ02170.1"/>
    <property type="molecule type" value="Genomic_DNA"/>
</dbReference>
<keyword evidence="3 10" id="KW-1134">Transmembrane beta strand</keyword>
<evidence type="ECO:0000256" key="10">
    <source>
        <dbReference type="PROSITE-ProRule" id="PRU01360"/>
    </source>
</evidence>
<dbReference type="NCBIfam" id="TIGR04056">
    <property type="entry name" value="OMP_RagA_SusC"/>
    <property type="match status" value="1"/>
</dbReference>
<dbReference type="Gene3D" id="2.40.170.20">
    <property type="entry name" value="TonB-dependent receptor, beta-barrel domain"/>
    <property type="match status" value="1"/>
</dbReference>
<dbReference type="SMART" id="SM00965">
    <property type="entry name" value="STN"/>
    <property type="match status" value="1"/>
</dbReference>
<dbReference type="Proteomes" id="UP000199532">
    <property type="component" value="Unassembled WGS sequence"/>
</dbReference>
<evidence type="ECO:0000313" key="15">
    <source>
        <dbReference type="EMBL" id="SEJ02170.1"/>
    </source>
</evidence>
<accession>A0A1H6VNC3</accession>
<evidence type="ECO:0000256" key="5">
    <source>
        <dbReference type="ARBA" id="ARBA00022692"/>
    </source>
</evidence>
<keyword evidence="4" id="KW-0410">Iron transport</keyword>
<organism evidence="15 16">
    <name type="scientific">Dyadobacter koreensis</name>
    <dbReference type="NCBI Taxonomy" id="408657"/>
    <lineage>
        <taxon>Bacteria</taxon>
        <taxon>Pseudomonadati</taxon>
        <taxon>Bacteroidota</taxon>
        <taxon>Cytophagia</taxon>
        <taxon>Cytophagales</taxon>
        <taxon>Spirosomataceae</taxon>
        <taxon>Dyadobacter</taxon>
    </lineage>
</organism>
<reference evidence="15 16" key="1">
    <citation type="submission" date="2016-10" db="EMBL/GenBank/DDBJ databases">
        <authorList>
            <person name="de Groot N.N."/>
        </authorList>
    </citation>
    <scope>NUCLEOTIDE SEQUENCE [LARGE SCALE GENOMIC DNA]</scope>
    <source>
        <strain evidence="15 16">DSM 19938</strain>
    </source>
</reference>
<dbReference type="InterPro" id="IPR000531">
    <property type="entry name" value="Beta-barrel_TonB"/>
</dbReference>
<comment type="similarity">
    <text evidence="10 11">Belongs to the TonB-dependent receptor family.</text>
</comment>
<name>A0A1H6VNC3_9BACT</name>
<dbReference type="InterPro" id="IPR011662">
    <property type="entry name" value="Secretin/TonB_short_N"/>
</dbReference>
<keyword evidence="5 10" id="KW-0812">Transmembrane</keyword>
<dbReference type="SUPFAM" id="SSF56935">
    <property type="entry name" value="Porins"/>
    <property type="match status" value="1"/>
</dbReference>
<dbReference type="PROSITE" id="PS52016">
    <property type="entry name" value="TONB_DEPENDENT_REC_3"/>
    <property type="match status" value="1"/>
</dbReference>
<keyword evidence="7 11" id="KW-0798">TonB box</keyword>
<feature type="region of interest" description="Disordered" evidence="12">
    <location>
        <begin position="402"/>
        <end position="426"/>
    </location>
</feature>
<dbReference type="InterPro" id="IPR023996">
    <property type="entry name" value="TonB-dep_OMP_SusC/RagA"/>
</dbReference>
<dbReference type="InterPro" id="IPR039426">
    <property type="entry name" value="TonB-dep_rcpt-like"/>
</dbReference>
<dbReference type="InterPro" id="IPR012910">
    <property type="entry name" value="Plug_dom"/>
</dbReference>
<dbReference type="STRING" id="408657.SAMN04487995_3072"/>
<dbReference type="Pfam" id="PF00593">
    <property type="entry name" value="TonB_dep_Rec_b-barrel"/>
    <property type="match status" value="1"/>
</dbReference>
<evidence type="ECO:0000256" key="1">
    <source>
        <dbReference type="ARBA" id="ARBA00004571"/>
    </source>
</evidence>
<sequence length="1125" mass="123814">MKITMRKILSALVDSVKCIALAAVLLGLENGAVHASEYSDTSVKEIKISIKAEKKSLKEILHLIEEKSGVVFVYSERLVTPYTKLSLSTGNETVANVLSKVLKNTNLDYKEQNGKIVLIERTEKSAAAIIQSQENQSFRKITGKITDDKGEGIPGVNIVLKGTSTGTSSNIEGGFQLDVPENTSGDAVLVFSFVGFQTQEILLGNRKFFEIQLESSQKQLNEIVVVGYTQLKKGAATGAISNIKGTEITNQHGVSFSEKIQGLTPGLQITSGSGVEGGSVLVRLRGATSINAGNDPLYVIDGVFINSQSLQGVRTGGQTTNPMADINPADIENIEVLKDANATAIYGARGANGVILITTKRGAKGGKTKINFNTSLGIAKAPKLWDLTTGPQHAEIMNEQWINDGNPASTRPFRSVSEGGQGNPSDQGTYDRLGLVFRTAIQQSNNLSVTGGNDKTQFYLGGEVTNQNSILKLQDFQRLGFRVNVDHNINSKVQIGISTSYSATKRQLARTGDTGGILNTGLHTPTLTPIYAADGSYNKSERFNNPYVLFENSNNHAYGKHLIANGYLKWNLTNDLTFKSSWSLDDNFYNEAVYYNANLTEGKATNGTATNATTQDKTWIAEQLLNYTAPLGERHFLSVFLGNTLQKNQFQRSTITGTNFPSTQFTTISAAAITTGSTTGVTNSGIMSYFGGANYSFDNKYSFDINVRSDASSRFGAKYRWGTFPSAGASWRIGQEDFIKDNVSFLNDLKVKASIGWTGNQSIPDFASLGLWSGGNNYLDKPGVAPAQLGNDNLKWETTRQWNIGLEGGIANNRLKFEFDVYNKYTTDLLLSVPTPAKTGFSSSYQNLGEMSNKGFEFQISSTNISNKNWEWTTSFNIAHNINTIEKLPISFTQYNRDWVRLEQGSPMYSFWLYKQLYVDPQTGNAVYDDSRTGDGKITTADRQIVGNAWPAYYGSLRNAVRYKNFDLSVNFYFSQGNKVFNMNRYFQEHAGSRGTSWSMLESMMDRWQKPGDITSIPRVTILPNEDGSYNHNFESSRFMEDGSFIRLRSAYLGYSLPKRWISKIKIDNAKVYVNATNLLTITKYSGADPEVNTAQDTANATVQGLDFSMPPHPRTIEFGINLTF</sequence>
<keyword evidence="16" id="KW-1185">Reference proteome</keyword>
<dbReference type="Gene3D" id="2.170.130.10">
    <property type="entry name" value="TonB-dependent receptor, plug domain"/>
    <property type="match status" value="1"/>
</dbReference>
<gene>
    <name evidence="15" type="ORF">SAMN04487995_3072</name>
</gene>
<evidence type="ECO:0000256" key="3">
    <source>
        <dbReference type="ARBA" id="ARBA00022452"/>
    </source>
</evidence>
<dbReference type="SUPFAM" id="SSF49464">
    <property type="entry name" value="Carboxypeptidase regulatory domain-like"/>
    <property type="match status" value="1"/>
</dbReference>
<evidence type="ECO:0000256" key="6">
    <source>
        <dbReference type="ARBA" id="ARBA00023004"/>
    </source>
</evidence>
<evidence type="ECO:0000256" key="8">
    <source>
        <dbReference type="ARBA" id="ARBA00023136"/>
    </source>
</evidence>
<feature type="signal peptide" evidence="13">
    <location>
        <begin position="1"/>
        <end position="22"/>
    </location>
</feature>
<evidence type="ECO:0000256" key="4">
    <source>
        <dbReference type="ARBA" id="ARBA00022496"/>
    </source>
</evidence>
<keyword evidence="8 10" id="KW-0472">Membrane</keyword>
<dbReference type="NCBIfam" id="TIGR04057">
    <property type="entry name" value="SusC_RagA_signa"/>
    <property type="match status" value="1"/>
</dbReference>
<proteinExistence type="inferred from homology"/>
<evidence type="ECO:0000256" key="2">
    <source>
        <dbReference type="ARBA" id="ARBA00022448"/>
    </source>
</evidence>
<dbReference type="InterPro" id="IPR036942">
    <property type="entry name" value="Beta-barrel_TonB_sf"/>
</dbReference>
<dbReference type="Pfam" id="PF13715">
    <property type="entry name" value="CarbopepD_reg_2"/>
    <property type="match status" value="1"/>
</dbReference>
<keyword evidence="4" id="KW-0406">Ion transport</keyword>
<dbReference type="OrthoDB" id="9768177at2"/>
<evidence type="ECO:0000259" key="14">
    <source>
        <dbReference type="SMART" id="SM00965"/>
    </source>
</evidence>
<keyword evidence="6" id="KW-0408">Iron</keyword>
<evidence type="ECO:0000256" key="12">
    <source>
        <dbReference type="SAM" id="MobiDB-lite"/>
    </source>
</evidence>
<dbReference type="AlphaFoldDB" id="A0A1H6VNC3"/>
<dbReference type="Pfam" id="PF07660">
    <property type="entry name" value="STN"/>
    <property type="match status" value="1"/>
</dbReference>
<dbReference type="InterPro" id="IPR008969">
    <property type="entry name" value="CarboxyPept-like_regulatory"/>
</dbReference>
<dbReference type="InterPro" id="IPR023997">
    <property type="entry name" value="TonB-dep_OMP_SusC/RagA_CS"/>
</dbReference>
<dbReference type="Gene3D" id="3.55.50.30">
    <property type="match status" value="1"/>
</dbReference>
<evidence type="ECO:0000256" key="7">
    <source>
        <dbReference type="ARBA" id="ARBA00023077"/>
    </source>
</evidence>
<keyword evidence="13" id="KW-0732">Signal</keyword>
<evidence type="ECO:0000256" key="11">
    <source>
        <dbReference type="RuleBase" id="RU003357"/>
    </source>
</evidence>
<protein>
    <submittedName>
        <fullName evidence="15">TonB-linked outer membrane protein, SusC/RagA family</fullName>
    </submittedName>
</protein>
<dbReference type="InterPro" id="IPR037066">
    <property type="entry name" value="Plug_dom_sf"/>
</dbReference>
<dbReference type="GO" id="GO:0009279">
    <property type="term" value="C:cell outer membrane"/>
    <property type="evidence" value="ECO:0007669"/>
    <property type="project" value="UniProtKB-SubCell"/>
</dbReference>